<dbReference type="InterPro" id="IPR012337">
    <property type="entry name" value="RNaseH-like_sf"/>
</dbReference>
<evidence type="ECO:0000256" key="1">
    <source>
        <dbReference type="SAM" id="MobiDB-lite"/>
    </source>
</evidence>
<gene>
    <name evidence="3" type="ORF">FLL46_04005</name>
</gene>
<dbReference type="OrthoDB" id="9774685at2"/>
<feature type="region of interest" description="Disordered" evidence="1">
    <location>
        <begin position="1"/>
        <end position="20"/>
    </location>
</feature>
<dbReference type="Gene3D" id="3.30.420.10">
    <property type="entry name" value="Ribonuclease H-like superfamily/Ribonuclease H"/>
    <property type="match status" value="1"/>
</dbReference>
<dbReference type="InterPro" id="IPR001584">
    <property type="entry name" value="Integrase_cat-core"/>
</dbReference>
<evidence type="ECO:0000313" key="4">
    <source>
        <dbReference type="Proteomes" id="UP000315439"/>
    </source>
</evidence>
<dbReference type="EMBL" id="VIKS01000003">
    <property type="protein sequence ID" value="TQV88702.1"/>
    <property type="molecule type" value="Genomic_DNA"/>
</dbReference>
<dbReference type="GO" id="GO:0015074">
    <property type="term" value="P:DNA integration"/>
    <property type="evidence" value="ECO:0007669"/>
    <property type="project" value="InterPro"/>
</dbReference>
<comment type="caution">
    <text evidence="3">The sequence shown here is derived from an EMBL/GenBank/DDBJ whole genome shotgun (WGS) entry which is preliminary data.</text>
</comment>
<dbReference type="AlphaFoldDB" id="A0A545UGU9"/>
<dbReference type="InterPro" id="IPR036397">
    <property type="entry name" value="RNaseH_sf"/>
</dbReference>
<evidence type="ECO:0000259" key="2">
    <source>
        <dbReference type="PROSITE" id="PS50994"/>
    </source>
</evidence>
<sequence length="107" mass="12502">MDIVFRPNKPASPHLNGKVERSQITDKTEFYPTIALKSEEIDMLLAEWQHYYNWERPHSTHNGKTPMEKYIDLCNAPFSDEVSLDNDPDSEHIQLANYKNELALKKL</sequence>
<proteinExistence type="predicted"/>
<name>A0A545UGU9_9GAMM</name>
<feature type="domain" description="Integrase catalytic" evidence="2">
    <location>
        <begin position="1"/>
        <end position="74"/>
    </location>
</feature>
<protein>
    <submittedName>
        <fullName evidence="3">Transposase</fullName>
    </submittedName>
</protein>
<organism evidence="3 4">
    <name type="scientific">Aliikangiella coralliicola</name>
    <dbReference type="NCBI Taxonomy" id="2592383"/>
    <lineage>
        <taxon>Bacteria</taxon>
        <taxon>Pseudomonadati</taxon>
        <taxon>Pseudomonadota</taxon>
        <taxon>Gammaproteobacteria</taxon>
        <taxon>Oceanospirillales</taxon>
        <taxon>Pleioneaceae</taxon>
        <taxon>Aliikangiella</taxon>
    </lineage>
</organism>
<dbReference type="PROSITE" id="PS50994">
    <property type="entry name" value="INTEGRASE"/>
    <property type="match status" value="1"/>
</dbReference>
<dbReference type="Pfam" id="PF13683">
    <property type="entry name" value="rve_3"/>
    <property type="match status" value="1"/>
</dbReference>
<dbReference type="SUPFAM" id="SSF53098">
    <property type="entry name" value="Ribonuclease H-like"/>
    <property type="match status" value="1"/>
</dbReference>
<dbReference type="GO" id="GO:0003676">
    <property type="term" value="F:nucleic acid binding"/>
    <property type="evidence" value="ECO:0007669"/>
    <property type="project" value="InterPro"/>
</dbReference>
<accession>A0A545UGU9</accession>
<keyword evidence="4" id="KW-1185">Reference proteome</keyword>
<dbReference type="Proteomes" id="UP000315439">
    <property type="component" value="Unassembled WGS sequence"/>
</dbReference>
<evidence type="ECO:0000313" key="3">
    <source>
        <dbReference type="EMBL" id="TQV88702.1"/>
    </source>
</evidence>
<reference evidence="3 4" key="1">
    <citation type="submission" date="2019-07" db="EMBL/GenBank/DDBJ databases">
        <title>Draft genome for Aliikangiella sp. M105.</title>
        <authorList>
            <person name="Wang G."/>
        </authorList>
    </citation>
    <scope>NUCLEOTIDE SEQUENCE [LARGE SCALE GENOMIC DNA]</scope>
    <source>
        <strain evidence="3 4">M105</strain>
    </source>
</reference>